<evidence type="ECO:0000313" key="4">
    <source>
        <dbReference type="EMBL" id="WGS65621.1"/>
    </source>
</evidence>
<proteinExistence type="predicted"/>
<feature type="domain" description="L-fucose isomerase C-terminal" evidence="3">
    <location>
        <begin position="329"/>
        <end position="428"/>
    </location>
</feature>
<dbReference type="InterPro" id="IPR015888">
    <property type="entry name" value="Fuc_isomerase_C"/>
</dbReference>
<dbReference type="Proteomes" id="UP001232493">
    <property type="component" value="Chromosome"/>
</dbReference>
<keyword evidence="1" id="KW-0413">Isomerase</keyword>
<protein>
    <recommendedName>
        <fullName evidence="3">L-fucose isomerase C-terminal domain-containing protein</fullName>
    </recommendedName>
</protein>
<reference evidence="4 5" key="1">
    <citation type="submission" date="2021-02" db="EMBL/GenBank/DDBJ databases">
        <title>Characterization of Marinitoga sp. nov. str. BP5-C20A.</title>
        <authorList>
            <person name="Erauso G."/>
            <person name="Postec A."/>
        </authorList>
    </citation>
    <scope>NUCLEOTIDE SEQUENCE [LARGE SCALE GENOMIC DNA]</scope>
    <source>
        <strain evidence="4 5">BP5-C20A</strain>
    </source>
</reference>
<gene>
    <name evidence="4" type="ORF">JRV97_03445</name>
</gene>
<evidence type="ECO:0000313" key="5">
    <source>
        <dbReference type="Proteomes" id="UP001232493"/>
    </source>
</evidence>
<keyword evidence="5" id="KW-1185">Reference proteome</keyword>
<dbReference type="SUPFAM" id="SSF53743">
    <property type="entry name" value="FucI/AraA N-terminal and middle domains"/>
    <property type="match status" value="1"/>
</dbReference>
<dbReference type="InterPro" id="IPR009015">
    <property type="entry name" value="Fucose_isomerase_N/cen_sf"/>
</dbReference>
<dbReference type="Pfam" id="PF02952">
    <property type="entry name" value="Fucose_iso_C"/>
    <property type="match status" value="1"/>
</dbReference>
<name>A0ABY8PSK5_9BACT</name>
<dbReference type="RefSeq" id="WP_205098364.1">
    <property type="nucleotide sequence ID" value="NZ_CP069362.1"/>
</dbReference>
<dbReference type="SUPFAM" id="SSF50443">
    <property type="entry name" value="FucI/AraA C-terminal domain-like"/>
    <property type="match status" value="1"/>
</dbReference>
<dbReference type="PANTHER" id="PTHR36120:SF1">
    <property type="entry name" value="L-FUCOSE ISOMERASE C-TERMINAL DOMAIN-CONTAINING PROTEIN"/>
    <property type="match status" value="1"/>
</dbReference>
<evidence type="ECO:0000256" key="2">
    <source>
        <dbReference type="ARBA" id="ARBA00023277"/>
    </source>
</evidence>
<organism evidence="4 5">
    <name type="scientific">Marinitoga aeolica</name>
    <dbReference type="NCBI Taxonomy" id="2809031"/>
    <lineage>
        <taxon>Bacteria</taxon>
        <taxon>Thermotogati</taxon>
        <taxon>Thermotogota</taxon>
        <taxon>Thermotogae</taxon>
        <taxon>Petrotogales</taxon>
        <taxon>Petrotogaceae</taxon>
        <taxon>Marinitoga</taxon>
    </lineage>
</organism>
<sequence>MLKIGVVCLARKTFDYNAAAEIYKEKIEELKSIKYVEFIFDENLVIEVEEAQNSVKKFVDVDGIVIISGTFHLGHLALIYASLKKPMLLWAFNELPYNGGKIRLNSVCGLNLNASNLYKAGYDNFHYTVGDKIDMDWINALKMKKVLENTRLGVVGSRAHGFFNLGIDELNLNGKAGTLIDYLQLDELFDYANNSESQYEEKLKEIYDVSGINNTQLSKVSKLIRGLELFFKEKNINAMAIRCWPEFASKYGISPCAAMSYLQANDYIIGCEGDVEGTLSMIATKAASNSTPFLADLSQVNLEENYALLWHCGVAAYNLWDKKSNRSLDTYFAGGKGVTADFVLKPGVISLLRIDSARGKTRLFIAKGEAVEMKKELKGTYAKVIFENHINSLLDTLVKNGVAHHAAMVYGDYMRTFEIFGQLMGWEIIRG</sequence>
<keyword evidence="2" id="KW-0119">Carbohydrate metabolism</keyword>
<evidence type="ECO:0000256" key="1">
    <source>
        <dbReference type="ARBA" id="ARBA00023235"/>
    </source>
</evidence>
<accession>A0ABY8PSK5</accession>
<dbReference type="EMBL" id="CP069362">
    <property type="protein sequence ID" value="WGS65621.1"/>
    <property type="molecule type" value="Genomic_DNA"/>
</dbReference>
<dbReference type="InterPro" id="IPR004216">
    <property type="entry name" value="Fuc/Ara_isomerase_C"/>
</dbReference>
<dbReference type="PANTHER" id="PTHR36120">
    <property type="entry name" value="FUCOSE ISOMERASE"/>
    <property type="match status" value="1"/>
</dbReference>
<evidence type="ECO:0000259" key="3">
    <source>
        <dbReference type="Pfam" id="PF02952"/>
    </source>
</evidence>